<keyword evidence="4" id="KW-1185">Reference proteome</keyword>
<dbReference type="Pfam" id="PF00078">
    <property type="entry name" value="RVT_1"/>
    <property type="match status" value="1"/>
</dbReference>
<organism evidence="3 4">
    <name type="scientific">Crotalus adamanteus</name>
    <name type="common">Eastern diamondback rattlesnake</name>
    <dbReference type="NCBI Taxonomy" id="8729"/>
    <lineage>
        <taxon>Eukaryota</taxon>
        <taxon>Metazoa</taxon>
        <taxon>Chordata</taxon>
        <taxon>Craniata</taxon>
        <taxon>Vertebrata</taxon>
        <taxon>Euteleostomi</taxon>
        <taxon>Lepidosauria</taxon>
        <taxon>Squamata</taxon>
        <taxon>Bifurcata</taxon>
        <taxon>Unidentata</taxon>
        <taxon>Episquamata</taxon>
        <taxon>Toxicofera</taxon>
        <taxon>Serpentes</taxon>
        <taxon>Colubroidea</taxon>
        <taxon>Viperidae</taxon>
        <taxon>Crotalinae</taxon>
        <taxon>Crotalus</taxon>
    </lineage>
</organism>
<feature type="compositionally biased region" description="Polar residues" evidence="1">
    <location>
        <begin position="621"/>
        <end position="644"/>
    </location>
</feature>
<dbReference type="CDD" id="cd00304">
    <property type="entry name" value="RT_like"/>
    <property type="match status" value="1"/>
</dbReference>
<feature type="compositionally biased region" description="Basic and acidic residues" evidence="1">
    <location>
        <begin position="645"/>
        <end position="654"/>
    </location>
</feature>
<comment type="caution">
    <text evidence="3">The sequence shown here is derived from an EMBL/GenBank/DDBJ whole genome shotgun (WGS) entry which is preliminary data.</text>
</comment>
<dbReference type="InterPro" id="IPR043502">
    <property type="entry name" value="DNA/RNA_pol_sf"/>
</dbReference>
<dbReference type="Pfam" id="PF26215">
    <property type="entry name" value="HTH_animal"/>
    <property type="match status" value="1"/>
</dbReference>
<name>A0AAW1CA78_CROAD</name>
<feature type="domain" description="Reverse transcriptase" evidence="2">
    <location>
        <begin position="93"/>
        <end position="343"/>
    </location>
</feature>
<dbReference type="PANTHER" id="PTHR21301:SF11">
    <property type="entry name" value="GIY-YIG DOMAIN-CONTAINING PROTEIN"/>
    <property type="match status" value="1"/>
</dbReference>
<dbReference type="InterPro" id="IPR058912">
    <property type="entry name" value="HTH_animal"/>
</dbReference>
<sequence>MTKINPDDANRIRLEITNILCTSKPPKSNLPKEEQTALRNLKEDTSIIILPADKGNATVVMNTSDYQTKLTNLLQDSTYKPLNTDPTTYLEKTTRSKIKASPISEEIQQRIIPREKSSRCPKLYGLPKIHKEGTPLRPIVSSIGSPLQNLAKFLAKQLQPYAESITSHVKNSFQFIEIIKKQNLQPSDLLVSFDVISLFTQVPIKEALTAIQNKYNPPKHILDLTNHCLSNTYFIYNGQKYKQTEGAPMGSPLSPVIANLYMEHFETQALEKSDHKPKLWLRYVDDTFIIWPHGKEKLDNFLTHLNSLHPKIQFTMETETNNQLPFLDVLVYKKSNGSLGHTIYQKKTHTNRYLHALSHHHPAQINSVAKTLISRTKRLADEQHLKPELHTLTNILTSNGFHRNKITNLIQKETPTKIQDKEQENGKALLPYIKGTTDRISKILHKHNIKTAFCTNRKISTILRNPKDKIELENQGVYEIPCTTCPTTYIGQTNRRISARIEEHKNSVKKEEPTSSLVQHLKATGHEIDFKNTRTIAKSEHFNNRIIREAIEIEKRPHSMNKRDDTSRLPAIWKPALIDKRLPNTKNDTRPTLTKTTQDVTTTHPRKKQTQSHTDDEARPQTRSQTTAASLATLNPSNPYMKQTDTLHEEETRPRTRSQKIARQPKILNPSATQTNLSTTKQNTPPANQSTAKPLTIQNTPPPNQNTAKLPPNQFIPPLAVKRNKQLRPHIAAQSTKLKAPA</sequence>
<gene>
    <name evidence="3" type="ORF">NXF25_002395</name>
</gene>
<dbReference type="CDD" id="cd10442">
    <property type="entry name" value="GIY-YIG_PLEs"/>
    <property type="match status" value="1"/>
</dbReference>
<dbReference type="Proteomes" id="UP001474421">
    <property type="component" value="Unassembled WGS sequence"/>
</dbReference>
<reference evidence="3 4" key="1">
    <citation type="journal article" date="2024" name="Proc. Natl. Acad. Sci. U.S.A.">
        <title>The genetic regulatory architecture and epigenomic basis for age-related changes in rattlesnake venom.</title>
        <authorList>
            <person name="Hogan M.P."/>
            <person name="Holding M.L."/>
            <person name="Nystrom G.S."/>
            <person name="Colston T.J."/>
            <person name="Bartlett D.A."/>
            <person name="Mason A.J."/>
            <person name="Ellsworth S.A."/>
            <person name="Rautsaw R.M."/>
            <person name="Lawrence K.C."/>
            <person name="Strickland J.L."/>
            <person name="He B."/>
            <person name="Fraser P."/>
            <person name="Margres M.J."/>
            <person name="Gilbert D.M."/>
            <person name="Gibbs H.L."/>
            <person name="Parkinson C.L."/>
            <person name="Rokyta D.R."/>
        </authorList>
    </citation>
    <scope>NUCLEOTIDE SEQUENCE [LARGE SCALE GENOMIC DNA]</scope>
    <source>
        <strain evidence="3">DRR0105</strain>
    </source>
</reference>
<evidence type="ECO:0000313" key="3">
    <source>
        <dbReference type="EMBL" id="KAK9411220.1"/>
    </source>
</evidence>
<proteinExistence type="predicted"/>
<dbReference type="SUPFAM" id="SSF56672">
    <property type="entry name" value="DNA/RNA polymerases"/>
    <property type="match status" value="1"/>
</dbReference>
<evidence type="ECO:0000313" key="4">
    <source>
        <dbReference type="Proteomes" id="UP001474421"/>
    </source>
</evidence>
<dbReference type="Gene3D" id="3.40.1440.10">
    <property type="entry name" value="GIY-YIG endonuclease"/>
    <property type="match status" value="1"/>
</dbReference>
<feature type="compositionally biased region" description="Low complexity" evidence="1">
    <location>
        <begin position="592"/>
        <end position="603"/>
    </location>
</feature>
<dbReference type="AlphaFoldDB" id="A0AAW1CA78"/>
<evidence type="ECO:0000256" key="1">
    <source>
        <dbReference type="SAM" id="MobiDB-lite"/>
    </source>
</evidence>
<evidence type="ECO:0000259" key="2">
    <source>
        <dbReference type="PROSITE" id="PS50878"/>
    </source>
</evidence>
<dbReference type="EMBL" id="JAOTOJ010000001">
    <property type="protein sequence ID" value="KAK9411220.1"/>
    <property type="molecule type" value="Genomic_DNA"/>
</dbReference>
<feature type="compositionally biased region" description="Polar residues" evidence="1">
    <location>
        <begin position="670"/>
        <end position="699"/>
    </location>
</feature>
<accession>A0AAW1CA78</accession>
<dbReference type="InterPro" id="IPR035901">
    <property type="entry name" value="GIY-YIG_endonuc_sf"/>
</dbReference>
<dbReference type="PROSITE" id="PS50878">
    <property type="entry name" value="RT_POL"/>
    <property type="match status" value="1"/>
</dbReference>
<feature type="region of interest" description="Disordered" evidence="1">
    <location>
        <begin position="580"/>
        <end position="715"/>
    </location>
</feature>
<protein>
    <recommendedName>
        <fullName evidence="2">Reverse transcriptase domain-containing protein</fullName>
    </recommendedName>
</protein>
<dbReference type="InterPro" id="IPR000477">
    <property type="entry name" value="RT_dom"/>
</dbReference>
<dbReference type="PANTHER" id="PTHR21301">
    <property type="entry name" value="REVERSE TRANSCRIPTASE"/>
    <property type="match status" value="1"/>
</dbReference>